<feature type="transmembrane region" description="Helical" evidence="8">
    <location>
        <begin position="65"/>
        <end position="83"/>
    </location>
</feature>
<dbReference type="InterPro" id="IPR011014">
    <property type="entry name" value="MscS_channel_TM-2"/>
</dbReference>
<keyword evidence="3" id="KW-1003">Cell membrane</keyword>
<evidence type="ECO:0000259" key="9">
    <source>
        <dbReference type="Pfam" id="PF00924"/>
    </source>
</evidence>
<dbReference type="RefSeq" id="WP_274325909.1">
    <property type="nucleotide sequence ID" value="NZ_CP118158.1"/>
</dbReference>
<evidence type="ECO:0000256" key="1">
    <source>
        <dbReference type="ARBA" id="ARBA00004651"/>
    </source>
</evidence>
<organism evidence="12 13">
    <name type="scientific">Halosimplex aquaticum</name>
    <dbReference type="NCBI Taxonomy" id="3026162"/>
    <lineage>
        <taxon>Archaea</taxon>
        <taxon>Methanobacteriati</taxon>
        <taxon>Methanobacteriota</taxon>
        <taxon>Stenosarchaea group</taxon>
        <taxon>Halobacteria</taxon>
        <taxon>Halobacteriales</taxon>
        <taxon>Haloarculaceae</taxon>
        <taxon>Halosimplex</taxon>
    </lineage>
</organism>
<reference evidence="12 13" key="1">
    <citation type="journal article" date="2019" name="Int. J. Syst. Evol. Microbiol.">
        <title>The Global Catalogue of Microorganisms (GCM) 10K type strain sequencing project: providing services to taxonomists for standard genome sequencing and annotation.</title>
        <authorList>
            <consortium name="The Broad Institute Genomics Platform"/>
            <consortium name="The Broad Institute Genome Sequencing Center for Infectious Disease"/>
            <person name="Wu L."/>
            <person name="Ma J."/>
        </authorList>
    </citation>
    <scope>NUCLEOTIDE SEQUENCE [LARGE SCALE GENOMIC DNA]</scope>
    <source>
        <strain evidence="12 13">XZYJT29</strain>
    </source>
</reference>
<evidence type="ECO:0000256" key="8">
    <source>
        <dbReference type="SAM" id="Phobius"/>
    </source>
</evidence>
<dbReference type="InterPro" id="IPR049142">
    <property type="entry name" value="MS_channel_1st"/>
</dbReference>
<feature type="domain" description="Mechanosensitive ion channel MscS" evidence="9">
    <location>
        <begin position="178"/>
        <end position="245"/>
    </location>
</feature>
<dbReference type="SUPFAM" id="SSF82689">
    <property type="entry name" value="Mechanosensitive channel protein MscS (YggB), C-terminal domain"/>
    <property type="match status" value="1"/>
</dbReference>
<dbReference type="InterPro" id="IPR006685">
    <property type="entry name" value="MscS_channel_2nd"/>
</dbReference>
<dbReference type="Gene3D" id="3.30.70.100">
    <property type="match status" value="1"/>
</dbReference>
<evidence type="ECO:0000256" key="6">
    <source>
        <dbReference type="ARBA" id="ARBA00023136"/>
    </source>
</evidence>
<evidence type="ECO:0000256" key="5">
    <source>
        <dbReference type="ARBA" id="ARBA00022989"/>
    </source>
</evidence>
<dbReference type="PANTHER" id="PTHR30221:SF20">
    <property type="entry name" value="SMALL-CONDUCTANCE MECHANOSENSITIVE CHANNEL"/>
    <property type="match status" value="1"/>
</dbReference>
<proteinExistence type="inferred from homology"/>
<dbReference type="Gene3D" id="2.30.30.60">
    <property type="match status" value="1"/>
</dbReference>
<dbReference type="Gene3D" id="1.10.287.1260">
    <property type="match status" value="1"/>
</dbReference>
<comment type="similarity">
    <text evidence="2">Belongs to the MscS (TC 1.A.23) family.</text>
</comment>
<feature type="transmembrane region" description="Helical" evidence="8">
    <location>
        <begin position="160"/>
        <end position="176"/>
    </location>
</feature>
<dbReference type="GeneID" id="78820639"/>
<dbReference type="GO" id="GO:0005886">
    <property type="term" value="C:plasma membrane"/>
    <property type="evidence" value="ECO:0007669"/>
    <property type="project" value="UniProtKB-SubCell"/>
</dbReference>
<comment type="subcellular location">
    <subcellularLocation>
        <location evidence="1">Cell membrane</location>
        <topology evidence="1">Multi-pass membrane protein</topology>
    </subcellularLocation>
</comment>
<keyword evidence="4 8" id="KW-0812">Transmembrane</keyword>
<dbReference type="InterPro" id="IPR010920">
    <property type="entry name" value="LSM_dom_sf"/>
</dbReference>
<accession>A0ABD5Y3T9</accession>
<protein>
    <submittedName>
        <fullName evidence="12">Mechanosensitive ion channel family protein</fullName>
    </submittedName>
</protein>
<evidence type="ECO:0000259" key="11">
    <source>
        <dbReference type="Pfam" id="PF21088"/>
    </source>
</evidence>
<dbReference type="Pfam" id="PF21088">
    <property type="entry name" value="MS_channel_1st"/>
    <property type="match status" value="1"/>
</dbReference>
<feature type="domain" description="Mechanosensitive ion channel MscS C-terminal" evidence="10">
    <location>
        <begin position="253"/>
        <end position="336"/>
    </location>
</feature>
<keyword evidence="5 8" id="KW-1133">Transmembrane helix</keyword>
<dbReference type="SUPFAM" id="SSF50182">
    <property type="entry name" value="Sm-like ribonucleoproteins"/>
    <property type="match status" value="1"/>
</dbReference>
<name>A0ABD5Y3T9_9EURY</name>
<evidence type="ECO:0000259" key="10">
    <source>
        <dbReference type="Pfam" id="PF21082"/>
    </source>
</evidence>
<evidence type="ECO:0000256" key="2">
    <source>
        <dbReference type="ARBA" id="ARBA00008017"/>
    </source>
</evidence>
<evidence type="ECO:0000313" key="13">
    <source>
        <dbReference type="Proteomes" id="UP001596432"/>
    </source>
</evidence>
<evidence type="ECO:0000256" key="4">
    <source>
        <dbReference type="ARBA" id="ARBA00022692"/>
    </source>
</evidence>
<keyword evidence="6 8" id="KW-0472">Membrane</keyword>
<evidence type="ECO:0000313" key="12">
    <source>
        <dbReference type="EMBL" id="MFC7140351.1"/>
    </source>
</evidence>
<feature type="transmembrane region" description="Helical" evidence="8">
    <location>
        <begin position="20"/>
        <end position="44"/>
    </location>
</feature>
<dbReference type="EMBL" id="JBHTAS010000001">
    <property type="protein sequence ID" value="MFC7140351.1"/>
    <property type="molecule type" value="Genomic_DNA"/>
</dbReference>
<comment type="caution">
    <text evidence="12">The sequence shown here is derived from an EMBL/GenBank/DDBJ whole genome shotgun (WGS) entry which is preliminary data.</text>
</comment>
<dbReference type="InterPro" id="IPR023408">
    <property type="entry name" value="MscS_beta-dom_sf"/>
</dbReference>
<feature type="region of interest" description="Disordered" evidence="7">
    <location>
        <begin position="349"/>
        <end position="369"/>
    </location>
</feature>
<dbReference type="AlphaFoldDB" id="A0ABD5Y3T9"/>
<keyword evidence="13" id="KW-1185">Reference proteome</keyword>
<dbReference type="SUPFAM" id="SSF82861">
    <property type="entry name" value="Mechanosensitive channel protein MscS (YggB), transmembrane region"/>
    <property type="match status" value="1"/>
</dbReference>
<dbReference type="PANTHER" id="PTHR30221">
    <property type="entry name" value="SMALL-CONDUCTANCE MECHANOSENSITIVE CHANNEL"/>
    <property type="match status" value="1"/>
</dbReference>
<evidence type="ECO:0000256" key="7">
    <source>
        <dbReference type="SAM" id="MobiDB-lite"/>
    </source>
</evidence>
<feature type="domain" description="Mechanosensitive ion channel transmembrane helices 2/3" evidence="11">
    <location>
        <begin position="147"/>
        <end position="176"/>
    </location>
</feature>
<evidence type="ECO:0000256" key="3">
    <source>
        <dbReference type="ARBA" id="ARBA00022475"/>
    </source>
</evidence>
<dbReference type="InterPro" id="IPR049278">
    <property type="entry name" value="MS_channel_C"/>
</dbReference>
<dbReference type="Pfam" id="PF00924">
    <property type="entry name" value="MS_channel_2nd"/>
    <property type="match status" value="1"/>
</dbReference>
<gene>
    <name evidence="12" type="ORF">ACFQMA_10995</name>
</gene>
<dbReference type="Proteomes" id="UP001596432">
    <property type="component" value="Unassembled WGS sequence"/>
</dbReference>
<dbReference type="InterPro" id="IPR011066">
    <property type="entry name" value="MscS_channel_C_sf"/>
</dbReference>
<sequence>MQTDLSAELWAAVLALPRWQGLLVVVGTSVLSAWLIRVGGDVAIKRLTRRIPGDVDAVIFRSVHPAVYVTVVLVGSYLGIRLLVDVPAWIDPSKAGMQTLVTVVWAIQLARMGRGVSAELTSDDAVGNQMAPIFQNVWTAFLLGASAFLVLWYWRVDVTPLLASAGVLGIVVGLAARDTIANLFGSIALYADETYKVGDFVVLESGERGRVEDISIRSTVLRTRDDLLVTVPNSVLNTATITNESSPERERRVRISVGVAYGSDADHVEETLRSVAAAEDVVLDEPEPRVRFRGFGESALDVELLCWIPAPVLRGRATHRLNKAVYQAFRGEDIEIPFPQRVVTMNSADAASGLRTGPAPAEDRPGTVD</sequence>
<dbReference type="Pfam" id="PF21082">
    <property type="entry name" value="MS_channel_3rd"/>
    <property type="match status" value="1"/>
</dbReference>
<dbReference type="InterPro" id="IPR045275">
    <property type="entry name" value="MscS_archaea/bacteria_type"/>
</dbReference>
<feature type="transmembrane region" description="Helical" evidence="8">
    <location>
        <begin position="133"/>
        <end position="154"/>
    </location>
</feature>